<protein>
    <submittedName>
        <fullName evidence="8">Uncharacterized protein</fullName>
    </submittedName>
</protein>
<feature type="compositionally biased region" description="Basic and acidic residues" evidence="7">
    <location>
        <begin position="18"/>
        <end position="27"/>
    </location>
</feature>
<evidence type="ECO:0000313" key="9">
    <source>
        <dbReference type="Proteomes" id="UP000749559"/>
    </source>
</evidence>
<reference evidence="8" key="1">
    <citation type="submission" date="2022-03" db="EMBL/GenBank/DDBJ databases">
        <authorList>
            <person name="Martin C."/>
        </authorList>
    </citation>
    <scope>NUCLEOTIDE SEQUENCE</scope>
</reference>
<evidence type="ECO:0000256" key="2">
    <source>
        <dbReference type="ARBA" id="ARBA00022737"/>
    </source>
</evidence>
<comment type="caution">
    <text evidence="8">The sequence shown here is derived from an EMBL/GenBank/DDBJ whole genome shotgun (WGS) entry which is preliminary data.</text>
</comment>
<feature type="non-terminal residue" evidence="8">
    <location>
        <position position="173"/>
    </location>
</feature>
<dbReference type="InterPro" id="IPR036647">
    <property type="entry name" value="GTF2I-like_rpt_sf"/>
</dbReference>
<dbReference type="PROSITE" id="PS51139">
    <property type="entry name" value="GTF2I"/>
    <property type="match status" value="1"/>
</dbReference>
<keyword evidence="3" id="KW-0805">Transcription regulation</keyword>
<dbReference type="Gene3D" id="3.90.1460.10">
    <property type="entry name" value="GTF2I-like"/>
    <property type="match status" value="1"/>
</dbReference>
<dbReference type="InterPro" id="IPR004212">
    <property type="entry name" value="GTF2I"/>
</dbReference>
<evidence type="ECO:0000256" key="6">
    <source>
        <dbReference type="ARBA" id="ARBA00023242"/>
    </source>
</evidence>
<sequence>EDSQSRMREVGSAWGELPEDKKTEYNREASSTPDVDPAEMTDLQRKTIYNDFVGQFNKLVKKIEVYDFLEVGIVLVNTRSAEMHLANVGTKKASDWMDIRQDVQVDFYNYVTGSIQGVKDTEGTKVSKKRQAVQQLFNEKYCTALGKSHGHRCSYKALDQGRLKAVGMPRGSP</sequence>
<dbReference type="EMBL" id="CAIIXF020000011">
    <property type="protein sequence ID" value="CAH1799570.1"/>
    <property type="molecule type" value="Genomic_DNA"/>
</dbReference>
<evidence type="ECO:0000256" key="7">
    <source>
        <dbReference type="SAM" id="MobiDB-lite"/>
    </source>
</evidence>
<keyword evidence="5" id="KW-0804">Transcription</keyword>
<keyword evidence="9" id="KW-1185">Reference proteome</keyword>
<keyword evidence="4" id="KW-0238">DNA-binding</keyword>
<dbReference type="GO" id="GO:0005634">
    <property type="term" value="C:nucleus"/>
    <property type="evidence" value="ECO:0007669"/>
    <property type="project" value="UniProtKB-SubCell"/>
</dbReference>
<name>A0A8J1XJ03_OWEFU</name>
<organism evidence="8 9">
    <name type="scientific">Owenia fusiformis</name>
    <name type="common">Polychaete worm</name>
    <dbReference type="NCBI Taxonomy" id="6347"/>
    <lineage>
        <taxon>Eukaryota</taxon>
        <taxon>Metazoa</taxon>
        <taxon>Spiralia</taxon>
        <taxon>Lophotrochozoa</taxon>
        <taxon>Annelida</taxon>
        <taxon>Polychaeta</taxon>
        <taxon>Sedentaria</taxon>
        <taxon>Canalipalpata</taxon>
        <taxon>Sabellida</taxon>
        <taxon>Oweniida</taxon>
        <taxon>Oweniidae</taxon>
        <taxon>Owenia</taxon>
    </lineage>
</organism>
<proteinExistence type="predicted"/>
<evidence type="ECO:0000256" key="3">
    <source>
        <dbReference type="ARBA" id="ARBA00023015"/>
    </source>
</evidence>
<evidence type="ECO:0000256" key="1">
    <source>
        <dbReference type="ARBA" id="ARBA00004123"/>
    </source>
</evidence>
<gene>
    <name evidence="8" type="ORF">OFUS_LOCUS23566</name>
</gene>
<accession>A0A8J1XJ03</accession>
<dbReference type="Proteomes" id="UP000749559">
    <property type="component" value="Unassembled WGS sequence"/>
</dbReference>
<evidence type="ECO:0000256" key="5">
    <source>
        <dbReference type="ARBA" id="ARBA00023163"/>
    </source>
</evidence>
<dbReference type="SUPFAM" id="SSF117773">
    <property type="entry name" value="GTF2I-like repeat"/>
    <property type="match status" value="1"/>
</dbReference>
<dbReference type="AlphaFoldDB" id="A0A8J1XJ03"/>
<comment type="subcellular location">
    <subcellularLocation>
        <location evidence="1">Nucleus</location>
    </subcellularLocation>
</comment>
<keyword evidence="6" id="KW-0539">Nucleus</keyword>
<evidence type="ECO:0000256" key="4">
    <source>
        <dbReference type="ARBA" id="ARBA00023125"/>
    </source>
</evidence>
<feature type="region of interest" description="Disordered" evidence="7">
    <location>
        <begin position="1"/>
        <end position="38"/>
    </location>
</feature>
<dbReference type="GO" id="GO:0003677">
    <property type="term" value="F:DNA binding"/>
    <property type="evidence" value="ECO:0007669"/>
    <property type="project" value="UniProtKB-KW"/>
</dbReference>
<keyword evidence="2" id="KW-0677">Repeat</keyword>
<evidence type="ECO:0000313" key="8">
    <source>
        <dbReference type="EMBL" id="CAH1799570.1"/>
    </source>
</evidence>